<dbReference type="InterPro" id="IPR046335">
    <property type="entry name" value="LacI/GalR-like_sensor"/>
</dbReference>
<dbReference type="GO" id="GO:0003677">
    <property type="term" value="F:DNA binding"/>
    <property type="evidence" value="ECO:0007669"/>
    <property type="project" value="UniProtKB-KW"/>
</dbReference>
<dbReference type="NCBIfam" id="TIGR00254">
    <property type="entry name" value="GGDEF"/>
    <property type="match status" value="1"/>
</dbReference>
<evidence type="ECO:0000256" key="1">
    <source>
        <dbReference type="ARBA" id="ARBA00023015"/>
    </source>
</evidence>
<evidence type="ECO:0000256" key="3">
    <source>
        <dbReference type="ARBA" id="ARBA00023163"/>
    </source>
</evidence>
<evidence type="ECO:0000256" key="2">
    <source>
        <dbReference type="ARBA" id="ARBA00023125"/>
    </source>
</evidence>
<evidence type="ECO:0000259" key="4">
    <source>
        <dbReference type="PROSITE" id="PS50883"/>
    </source>
</evidence>
<dbReference type="CDD" id="cd01949">
    <property type="entry name" value="GGDEF"/>
    <property type="match status" value="1"/>
</dbReference>
<organism evidence="6 7">
    <name type="scientific">Photobacterium swingsii</name>
    <dbReference type="NCBI Taxonomy" id="680026"/>
    <lineage>
        <taxon>Bacteria</taxon>
        <taxon>Pseudomonadati</taxon>
        <taxon>Pseudomonadota</taxon>
        <taxon>Gammaproteobacteria</taxon>
        <taxon>Vibrionales</taxon>
        <taxon>Vibrionaceae</taxon>
        <taxon>Photobacterium</taxon>
    </lineage>
</organism>
<dbReference type="CDD" id="cd01948">
    <property type="entry name" value="EAL"/>
    <property type="match status" value="1"/>
</dbReference>
<dbReference type="PROSITE" id="PS50883">
    <property type="entry name" value="EAL"/>
    <property type="match status" value="1"/>
</dbReference>
<accession>A0A2T3P2T0</accession>
<dbReference type="InterPro" id="IPR050706">
    <property type="entry name" value="Cyclic-di-GMP_PDE-like"/>
</dbReference>
<dbReference type="GO" id="GO:0071111">
    <property type="term" value="F:cyclic-guanylate-specific phosphodiesterase activity"/>
    <property type="evidence" value="ECO:0007669"/>
    <property type="project" value="InterPro"/>
</dbReference>
<dbReference type="Pfam" id="PF00563">
    <property type="entry name" value="EAL"/>
    <property type="match status" value="1"/>
</dbReference>
<dbReference type="PANTHER" id="PTHR33121:SF70">
    <property type="entry name" value="SIGNALING PROTEIN YKOW"/>
    <property type="match status" value="1"/>
</dbReference>
<dbReference type="OrthoDB" id="8864477at2"/>
<dbReference type="InterPro" id="IPR029787">
    <property type="entry name" value="Nucleotide_cyclase"/>
</dbReference>
<reference evidence="6 7" key="1">
    <citation type="submission" date="2018-01" db="EMBL/GenBank/DDBJ databases">
        <title>Whole genome sequencing of Histamine producing bacteria.</title>
        <authorList>
            <person name="Butler K."/>
        </authorList>
    </citation>
    <scope>NUCLEOTIDE SEQUENCE [LARGE SCALE GENOMIC DNA]</scope>
    <source>
        <strain evidence="6 7">DSM 24669</strain>
    </source>
</reference>
<dbReference type="Proteomes" id="UP000240481">
    <property type="component" value="Unassembled WGS sequence"/>
</dbReference>
<evidence type="ECO:0000313" key="6">
    <source>
        <dbReference type="EMBL" id="PSW22808.1"/>
    </source>
</evidence>
<keyword evidence="3" id="KW-0804">Transcription</keyword>
<name>A0A2T3P2T0_9GAMM</name>
<comment type="caution">
    <text evidence="6">The sequence shown here is derived from an EMBL/GenBank/DDBJ whole genome shotgun (WGS) entry which is preliminary data.</text>
</comment>
<dbReference type="Gene3D" id="3.40.50.2300">
    <property type="match status" value="2"/>
</dbReference>
<feature type="domain" description="EAL" evidence="4">
    <location>
        <begin position="644"/>
        <end position="899"/>
    </location>
</feature>
<dbReference type="PANTHER" id="PTHR33121">
    <property type="entry name" value="CYCLIC DI-GMP PHOSPHODIESTERASE PDEF"/>
    <property type="match status" value="1"/>
</dbReference>
<dbReference type="SUPFAM" id="SSF55073">
    <property type="entry name" value="Nucleotide cyclase"/>
    <property type="match status" value="1"/>
</dbReference>
<dbReference type="InterPro" id="IPR000160">
    <property type="entry name" value="GGDEF_dom"/>
</dbReference>
<protein>
    <submittedName>
        <fullName evidence="6">Uncharacterized protein</fullName>
    </submittedName>
</protein>
<dbReference type="InterPro" id="IPR043128">
    <property type="entry name" value="Rev_trsase/Diguanyl_cyclase"/>
</dbReference>
<dbReference type="Gene3D" id="3.20.20.450">
    <property type="entry name" value="EAL domain"/>
    <property type="match status" value="1"/>
</dbReference>
<evidence type="ECO:0000259" key="5">
    <source>
        <dbReference type="PROSITE" id="PS50887"/>
    </source>
</evidence>
<dbReference type="CDD" id="cd06267">
    <property type="entry name" value="PBP1_LacI_sugar_binding-like"/>
    <property type="match status" value="1"/>
</dbReference>
<sequence>MPFLADANVPFPSQPAHTSMTIGVIVPLLSGFYLGEITSSLRLIAQQKGVNLVLIRTGGFDDYQLPLAFDHLDGLLTILDSASPALLECAIERGIKVMSLGESYPTLEVETIRSDQQQGVEAVFDHLVRQGHQKIGFCGNLSVEDIQVRFKAYQSRFEHWQMPYQAHWFFSISESTLPGGRDAGRQFIARNSECTAIICATDYNAVGFIEQLKTVNIAVPAQLAVASIDNTLLGARFEPALTTINQQLENLVERALDRLIERIKGAPYSSGDIVMPQQLIVRDSCGAPESKKCASANLSYVRQQLLDDLAHRPEEIHESFFNLAQHGFHSLLNLPSVYNTSLKWAFFALNYRDYDQDKLYVTQACAMGEEEQRCKDITQHAFLPSQYPPAELYNYHLPDAFLITLIPIPQESNGLCGVVAVVDDLYSDSSASGYSMFNNYLDMLSLFIERDALIESVKLREEKSQNMATKIRHLAYYDTLTGIPNRIMMKEQLDRHIQQRPRVPHAAMLMDLDRFKFVNDTYGHDVGDALLQHVSAALRRVIRRNDKLARLGGDEFLFFCDVSTNEAALMLANRILQEVETPFVFNGLELATQGSIGIAFYPHDGATADDLIKKADIAMYRAKRDSSVSAMLYDCSMDSDVQLQATLEQLLRQAIENEDLSVHFQPQYNPYTGKLYGVESLARWYSPALGHISPTTFIAVAEESGLIYKLGELMTRKSVREHVRWSAMYPDEILKLSINVSPGQLVRPHFADDYIAAILEEGGNPNHIIIEITETAAITDLEHCVAILNKFIDVGFEIALDDFGTGYSSLSLLKQLPLKYVKIDRSFIMDIDTDQSSKDIVRSIVMMCHSFGYCTLAEGVETPAQIELVKELGCNLIQGYVYSRPLPAEELERLLRSEYHRH</sequence>
<keyword evidence="7" id="KW-1185">Reference proteome</keyword>
<dbReference type="InterPro" id="IPR035919">
    <property type="entry name" value="EAL_sf"/>
</dbReference>
<gene>
    <name evidence="6" type="ORF">C9I94_18685</name>
</gene>
<dbReference type="EMBL" id="PYLZ01000011">
    <property type="protein sequence ID" value="PSW22808.1"/>
    <property type="molecule type" value="Genomic_DNA"/>
</dbReference>
<dbReference type="SUPFAM" id="SSF53822">
    <property type="entry name" value="Periplasmic binding protein-like I"/>
    <property type="match status" value="1"/>
</dbReference>
<dbReference type="Pfam" id="PF00990">
    <property type="entry name" value="GGDEF"/>
    <property type="match status" value="1"/>
</dbReference>
<proteinExistence type="predicted"/>
<dbReference type="SMART" id="SM00052">
    <property type="entry name" value="EAL"/>
    <property type="match status" value="1"/>
</dbReference>
<keyword evidence="2" id="KW-0238">DNA-binding</keyword>
<dbReference type="SUPFAM" id="SSF141868">
    <property type="entry name" value="EAL domain-like"/>
    <property type="match status" value="1"/>
</dbReference>
<feature type="domain" description="GGDEF" evidence="5">
    <location>
        <begin position="503"/>
        <end position="635"/>
    </location>
</feature>
<dbReference type="SMART" id="SM00267">
    <property type="entry name" value="GGDEF"/>
    <property type="match status" value="1"/>
</dbReference>
<dbReference type="InterPro" id="IPR001633">
    <property type="entry name" value="EAL_dom"/>
</dbReference>
<dbReference type="PROSITE" id="PS50887">
    <property type="entry name" value="GGDEF"/>
    <property type="match status" value="1"/>
</dbReference>
<dbReference type="Pfam" id="PF13377">
    <property type="entry name" value="Peripla_BP_3"/>
    <property type="match status" value="1"/>
</dbReference>
<dbReference type="InterPro" id="IPR028082">
    <property type="entry name" value="Peripla_BP_I"/>
</dbReference>
<dbReference type="STRING" id="680026.AB733_15995"/>
<evidence type="ECO:0000313" key="7">
    <source>
        <dbReference type="Proteomes" id="UP000240481"/>
    </source>
</evidence>
<dbReference type="RefSeq" id="WP_048899668.1">
    <property type="nucleotide sequence ID" value="NZ_AP024853.1"/>
</dbReference>
<dbReference type="Gene3D" id="3.30.70.270">
    <property type="match status" value="1"/>
</dbReference>
<keyword evidence="1" id="KW-0805">Transcription regulation</keyword>
<dbReference type="AlphaFoldDB" id="A0A2T3P2T0"/>